<evidence type="ECO:0000313" key="8">
    <source>
        <dbReference type="EMBL" id="SHJ55649.1"/>
    </source>
</evidence>
<evidence type="ECO:0000256" key="2">
    <source>
        <dbReference type="ARBA" id="ARBA00007165"/>
    </source>
</evidence>
<evidence type="ECO:0000256" key="1">
    <source>
        <dbReference type="ARBA" id="ARBA00004370"/>
    </source>
</evidence>
<keyword evidence="9" id="KW-1185">Reference proteome</keyword>
<dbReference type="Proteomes" id="UP000184290">
    <property type="component" value="Unassembled WGS sequence"/>
</dbReference>
<dbReference type="PROSITE" id="PS50895">
    <property type="entry name" value="SURF1"/>
    <property type="match status" value="1"/>
</dbReference>
<sequence length="251" mass="26684">MVAACGALLTLGFVSLGVWQVERLYWKLDLIERVDARIHAAPAAAPGTEGQAPFDETRDEYRHVTLRGAFRHGQETLVQAVTEQGPGFWVVTPLSLASGGTVLVNRGFVPGDRRSPDSRTEGQLDGTVDVTGLVRLSEPGGGFLRNNDPAAERWFSRDVAAIAAARALPDAQPYFVDADATPNPGGLPVGGLTVVAFRNSHLVYALTWFGLAAIVAGATAYVLQDDARRRRSATGRQTASTPLPSSNGSHP</sequence>
<organism evidence="8 9">
    <name type="scientific">Aureimonas altamirensis DSM 21988</name>
    <dbReference type="NCBI Taxonomy" id="1121026"/>
    <lineage>
        <taxon>Bacteria</taxon>
        <taxon>Pseudomonadati</taxon>
        <taxon>Pseudomonadota</taxon>
        <taxon>Alphaproteobacteria</taxon>
        <taxon>Hyphomicrobiales</taxon>
        <taxon>Aurantimonadaceae</taxon>
        <taxon>Aureimonas</taxon>
    </lineage>
</organism>
<gene>
    <name evidence="8" type="ORF">SAMN02745911_2857</name>
</gene>
<dbReference type="InterPro" id="IPR002994">
    <property type="entry name" value="Surf1/Shy1"/>
</dbReference>
<evidence type="ECO:0000256" key="4">
    <source>
        <dbReference type="ARBA" id="ARBA00022989"/>
    </source>
</evidence>
<dbReference type="CDD" id="cd06662">
    <property type="entry name" value="SURF1"/>
    <property type="match status" value="1"/>
</dbReference>
<evidence type="ECO:0000313" key="9">
    <source>
        <dbReference type="Proteomes" id="UP000184290"/>
    </source>
</evidence>
<accession>A0ABY1INC4</accession>
<feature type="region of interest" description="Disordered" evidence="7">
    <location>
        <begin position="228"/>
        <end position="251"/>
    </location>
</feature>
<dbReference type="PANTHER" id="PTHR23427:SF2">
    <property type="entry name" value="SURFEIT LOCUS PROTEIN 1"/>
    <property type="match status" value="1"/>
</dbReference>
<dbReference type="InterPro" id="IPR045214">
    <property type="entry name" value="Surf1/Surf4"/>
</dbReference>
<evidence type="ECO:0000256" key="3">
    <source>
        <dbReference type="ARBA" id="ARBA00022692"/>
    </source>
</evidence>
<protein>
    <recommendedName>
        <fullName evidence="6">SURF1-like protein</fullName>
    </recommendedName>
</protein>
<evidence type="ECO:0000256" key="5">
    <source>
        <dbReference type="ARBA" id="ARBA00023136"/>
    </source>
</evidence>
<dbReference type="EMBL" id="FQZC01000003">
    <property type="protein sequence ID" value="SHJ55649.1"/>
    <property type="molecule type" value="Genomic_DNA"/>
</dbReference>
<name>A0ABY1INC4_9HYPH</name>
<feature type="compositionally biased region" description="Polar residues" evidence="7">
    <location>
        <begin position="234"/>
        <end position="251"/>
    </location>
</feature>
<comment type="caution">
    <text evidence="6">Lacks conserved residue(s) required for the propagation of feature annotation.</text>
</comment>
<keyword evidence="3 6" id="KW-0812">Transmembrane</keyword>
<keyword evidence="5 6" id="KW-0472">Membrane</keyword>
<dbReference type="Pfam" id="PF02104">
    <property type="entry name" value="SURF1"/>
    <property type="match status" value="1"/>
</dbReference>
<proteinExistence type="inferred from homology"/>
<feature type="transmembrane region" description="Helical" evidence="6">
    <location>
        <begin position="202"/>
        <end position="223"/>
    </location>
</feature>
<evidence type="ECO:0000256" key="7">
    <source>
        <dbReference type="SAM" id="MobiDB-lite"/>
    </source>
</evidence>
<keyword evidence="6" id="KW-1003">Cell membrane</keyword>
<dbReference type="PANTHER" id="PTHR23427">
    <property type="entry name" value="SURFEIT LOCUS PROTEIN"/>
    <property type="match status" value="1"/>
</dbReference>
<dbReference type="RefSeq" id="WP_244489399.1">
    <property type="nucleotide sequence ID" value="NZ_FQZC01000003.1"/>
</dbReference>
<comment type="similarity">
    <text evidence="2 6">Belongs to the SURF1 family.</text>
</comment>
<comment type="subcellular location">
    <subcellularLocation>
        <location evidence="6">Cell membrane</location>
        <topology evidence="6">Multi-pass membrane protein</topology>
    </subcellularLocation>
    <subcellularLocation>
        <location evidence="1">Membrane</location>
    </subcellularLocation>
</comment>
<comment type="caution">
    <text evidence="8">The sequence shown here is derived from an EMBL/GenBank/DDBJ whole genome shotgun (WGS) entry which is preliminary data.</text>
</comment>
<reference evidence="8 9" key="1">
    <citation type="submission" date="2016-11" db="EMBL/GenBank/DDBJ databases">
        <authorList>
            <person name="Varghese N."/>
            <person name="Submissions S."/>
        </authorList>
    </citation>
    <scope>NUCLEOTIDE SEQUENCE [LARGE SCALE GENOMIC DNA]</scope>
    <source>
        <strain evidence="8 9">DSM 21988</strain>
    </source>
</reference>
<keyword evidence="4 6" id="KW-1133">Transmembrane helix</keyword>
<evidence type="ECO:0000256" key="6">
    <source>
        <dbReference type="RuleBase" id="RU363076"/>
    </source>
</evidence>